<evidence type="ECO:0000313" key="2">
    <source>
        <dbReference type="Proteomes" id="UP000004710"/>
    </source>
</evidence>
<sequence>MVEMITLFTLSEKDGIDDIISESMDEFDLIIANNASI</sequence>
<dbReference type="Proteomes" id="UP000004710">
    <property type="component" value="Unassembled WGS sequence"/>
</dbReference>
<dbReference type="EMBL" id="GL883939">
    <property type="protein sequence ID" value="EGI12676.1"/>
    <property type="molecule type" value="Genomic_DNA"/>
</dbReference>
<dbReference type="HOGENOM" id="CLU_3343582_0_0_6"/>
<accession>F4T8V5</accession>
<organism evidence="1 2">
    <name type="scientific">Escherichia coli M605</name>
    <dbReference type="NCBI Taxonomy" id="656417"/>
    <lineage>
        <taxon>Bacteria</taxon>
        <taxon>Pseudomonadati</taxon>
        <taxon>Pseudomonadota</taxon>
        <taxon>Gammaproteobacteria</taxon>
        <taxon>Enterobacterales</taxon>
        <taxon>Enterobacteriaceae</taxon>
        <taxon>Escherichia</taxon>
    </lineage>
</organism>
<name>F4T8V5_ECOLX</name>
<gene>
    <name evidence="1" type="ORF">ECIG_05543</name>
</gene>
<proteinExistence type="predicted"/>
<dbReference type="AlphaFoldDB" id="F4T8V5"/>
<evidence type="ECO:0000313" key="1">
    <source>
        <dbReference type="EMBL" id="EGI12676.1"/>
    </source>
</evidence>
<protein>
    <submittedName>
        <fullName evidence="1">Uncharacterized protein</fullName>
    </submittedName>
</protein>
<reference evidence="1 2" key="1">
    <citation type="submission" date="2010-01" db="EMBL/GenBank/DDBJ databases">
        <title>The Genome Sequence of Escherichia coli M605.</title>
        <authorList>
            <consortium name="The Broad Institute Genome Sequencing Platform"/>
            <consortium name="The Broad Institute Genome Sequencing Center for Infectious Disease"/>
            <person name="Feldgarden M."/>
            <person name="Gordon D.M."/>
            <person name="Johnson J.R."/>
            <person name="Johnston B.D."/>
            <person name="Young S."/>
            <person name="Zeng Q."/>
            <person name="Koehrsen M."/>
            <person name="Alvarado L."/>
            <person name="Berlin A.M."/>
            <person name="Borenstein D."/>
            <person name="Chapman S.B."/>
            <person name="Chen Z."/>
            <person name="Engels R."/>
            <person name="Freedman E."/>
            <person name="Gellesch M."/>
            <person name="Goldberg J."/>
            <person name="Griggs A."/>
            <person name="Gujja S."/>
            <person name="Heilman E.R."/>
            <person name="Heiman D.I."/>
            <person name="Hepburn T.A."/>
            <person name="Howarth C."/>
            <person name="Jen D."/>
            <person name="Larson L."/>
            <person name="Lewis B."/>
            <person name="Mehta T."/>
            <person name="Park D."/>
            <person name="Pearson M."/>
            <person name="Richards J."/>
            <person name="Roberts A."/>
            <person name="Saif S."/>
            <person name="Shea T.D."/>
            <person name="Shenoy N."/>
            <person name="Sisk P."/>
            <person name="Stolte C."/>
            <person name="Sykes S.N."/>
            <person name="Walk T."/>
            <person name="White J."/>
            <person name="Yandava C."/>
            <person name="Haas B."/>
            <person name="Henn M.R."/>
            <person name="Nusbaum C."/>
            <person name="Birren B."/>
        </authorList>
    </citation>
    <scope>NUCLEOTIDE SEQUENCE [LARGE SCALE GENOMIC DNA]</scope>
    <source>
        <strain evidence="1 2">M605</strain>
    </source>
</reference>